<dbReference type="Proteomes" id="UP000019141">
    <property type="component" value="Unassembled WGS sequence"/>
</dbReference>
<protein>
    <submittedName>
        <fullName evidence="1">Uncharacterized protein</fullName>
    </submittedName>
</protein>
<dbReference type="AlphaFoldDB" id="W4LXZ9"/>
<dbReference type="EMBL" id="AZHW01000091">
    <property type="protein sequence ID" value="ETX02969.1"/>
    <property type="molecule type" value="Genomic_DNA"/>
</dbReference>
<evidence type="ECO:0000313" key="2">
    <source>
        <dbReference type="Proteomes" id="UP000019141"/>
    </source>
</evidence>
<dbReference type="HOGENOM" id="CLU_1507952_0_0_7"/>
<gene>
    <name evidence="1" type="ORF">ETSY1_01685</name>
</gene>
<organism evidence="1 2">
    <name type="scientific">Entotheonella factor</name>
    <dbReference type="NCBI Taxonomy" id="1429438"/>
    <lineage>
        <taxon>Bacteria</taxon>
        <taxon>Pseudomonadati</taxon>
        <taxon>Nitrospinota/Tectimicrobiota group</taxon>
        <taxon>Candidatus Tectimicrobiota</taxon>
        <taxon>Candidatus Entotheonellia</taxon>
        <taxon>Candidatus Entotheonellales</taxon>
        <taxon>Candidatus Entotheonellaceae</taxon>
        <taxon>Candidatus Entotheonella</taxon>
    </lineage>
</organism>
<keyword evidence="2" id="KW-1185">Reference proteome</keyword>
<sequence length="178" mass="20325">MEERPPRPVDSVLRSEGVYKEGPIFLRPPFTVRHGFVAQRISRLSLDPEKSALFLKDLERVQDNELGLVDVFYSMNVVENIAEANHLREHWFPEELKNPEEARPYWPGQPVQKTMVNGLVEAFGIATDLGFSVHMFWMVYGEEYNPVSPVGAVVDTRITKNTPIHSVLFMIATPPPHE</sequence>
<proteinExistence type="predicted"/>
<comment type="caution">
    <text evidence="1">The sequence shown here is derived from an EMBL/GenBank/DDBJ whole genome shotgun (WGS) entry which is preliminary data.</text>
</comment>
<reference evidence="1 2" key="1">
    <citation type="journal article" date="2014" name="Nature">
        <title>An environmental bacterial taxon with a large and distinct metabolic repertoire.</title>
        <authorList>
            <person name="Wilson M.C."/>
            <person name="Mori T."/>
            <person name="Ruckert C."/>
            <person name="Uria A.R."/>
            <person name="Helf M.J."/>
            <person name="Takada K."/>
            <person name="Gernert C."/>
            <person name="Steffens U.A."/>
            <person name="Heycke N."/>
            <person name="Schmitt S."/>
            <person name="Rinke C."/>
            <person name="Helfrich E.J."/>
            <person name="Brachmann A.O."/>
            <person name="Gurgui C."/>
            <person name="Wakimoto T."/>
            <person name="Kracht M."/>
            <person name="Crusemann M."/>
            <person name="Hentschel U."/>
            <person name="Abe I."/>
            <person name="Matsunaga S."/>
            <person name="Kalinowski J."/>
            <person name="Takeyama H."/>
            <person name="Piel J."/>
        </authorList>
    </citation>
    <scope>NUCLEOTIDE SEQUENCE [LARGE SCALE GENOMIC DNA]</scope>
    <source>
        <strain evidence="2">TSY1</strain>
    </source>
</reference>
<evidence type="ECO:0000313" key="1">
    <source>
        <dbReference type="EMBL" id="ETX02969.1"/>
    </source>
</evidence>
<name>W4LXZ9_ENTF1</name>
<accession>W4LXZ9</accession>